<comment type="caution">
    <text evidence="4">The sequence shown here is derived from an EMBL/GenBank/DDBJ whole genome shotgun (WGS) entry which is preliminary data.</text>
</comment>
<feature type="transmembrane region" description="Helical" evidence="1">
    <location>
        <begin position="210"/>
        <end position="236"/>
    </location>
</feature>
<keyword evidence="1" id="KW-0812">Transmembrane</keyword>
<accession>A0A226D9P4</accession>
<feature type="transmembrane region" description="Helical" evidence="1">
    <location>
        <begin position="168"/>
        <end position="186"/>
    </location>
</feature>
<feature type="chain" id="PRO_5012556287" description="GPR180-like N-terminal domain-containing protein" evidence="2">
    <location>
        <begin position="20"/>
        <end position="247"/>
    </location>
</feature>
<dbReference type="InterPro" id="IPR053880">
    <property type="entry name" value="GPR180-like_N"/>
</dbReference>
<keyword evidence="2" id="KW-0732">Signal</keyword>
<evidence type="ECO:0000259" key="3">
    <source>
        <dbReference type="Pfam" id="PF21892"/>
    </source>
</evidence>
<keyword evidence="1" id="KW-1133">Transmembrane helix</keyword>
<evidence type="ECO:0000256" key="2">
    <source>
        <dbReference type="SAM" id="SignalP"/>
    </source>
</evidence>
<keyword evidence="1" id="KW-0472">Membrane</keyword>
<evidence type="ECO:0000313" key="4">
    <source>
        <dbReference type="EMBL" id="OXA41341.1"/>
    </source>
</evidence>
<protein>
    <recommendedName>
        <fullName evidence="3">GPR180-like N-terminal domain-containing protein</fullName>
    </recommendedName>
</protein>
<sequence length="247" mass="28038">MKLPVPLLPIFLLIHSVQSTNFSAHVITSKNWALLAKYLFKTNGSRLEYEIKFERENSDNISLLLIPDNLWTPFSKADTCHDKVKVLSYEMNQIIPLSVTNLWSGCELDKSWNTTLCKNQRMFSSSKDRMWYVSIANCNSSKGLDINYKISMKNNGDLEEQASYASRLYTWSSFVFLGFVSAFLLFGKKFEPVPPQEEEKGGLNPITNTLPIWALILTGFVAMFLLMFTAVGGAYISKRYESTGLHG</sequence>
<keyword evidence="5" id="KW-1185">Reference proteome</keyword>
<dbReference type="InterPro" id="IPR047831">
    <property type="entry name" value="GPR180/TMEM145"/>
</dbReference>
<dbReference type="Pfam" id="PF21892">
    <property type="entry name" value="TMEM145_N"/>
    <property type="match status" value="1"/>
</dbReference>
<dbReference type="OrthoDB" id="205745at2759"/>
<dbReference type="AlphaFoldDB" id="A0A226D9P4"/>
<proteinExistence type="predicted"/>
<dbReference type="EMBL" id="LNIX01000029">
    <property type="protein sequence ID" value="OXA41341.1"/>
    <property type="molecule type" value="Genomic_DNA"/>
</dbReference>
<name>A0A226D9P4_FOLCA</name>
<gene>
    <name evidence="4" type="ORF">Fcan01_23705</name>
</gene>
<organism evidence="4 5">
    <name type="scientific">Folsomia candida</name>
    <name type="common">Springtail</name>
    <dbReference type="NCBI Taxonomy" id="158441"/>
    <lineage>
        <taxon>Eukaryota</taxon>
        <taxon>Metazoa</taxon>
        <taxon>Ecdysozoa</taxon>
        <taxon>Arthropoda</taxon>
        <taxon>Hexapoda</taxon>
        <taxon>Collembola</taxon>
        <taxon>Entomobryomorpha</taxon>
        <taxon>Isotomoidea</taxon>
        <taxon>Isotomidae</taxon>
        <taxon>Proisotominae</taxon>
        <taxon>Folsomia</taxon>
    </lineage>
</organism>
<dbReference type="PANTHER" id="PTHR23252:SF24">
    <property type="entry name" value="TRANSMEMBRANE PROTEIN 145"/>
    <property type="match status" value="1"/>
</dbReference>
<reference evidence="4 5" key="1">
    <citation type="submission" date="2015-12" db="EMBL/GenBank/DDBJ databases">
        <title>The genome of Folsomia candida.</title>
        <authorList>
            <person name="Faddeeva A."/>
            <person name="Derks M.F."/>
            <person name="Anvar Y."/>
            <person name="Smit S."/>
            <person name="Van Straalen N."/>
            <person name="Roelofs D."/>
        </authorList>
    </citation>
    <scope>NUCLEOTIDE SEQUENCE [LARGE SCALE GENOMIC DNA]</scope>
    <source>
        <strain evidence="4 5">VU population</strain>
        <tissue evidence="4">Whole body</tissue>
    </source>
</reference>
<feature type="signal peptide" evidence="2">
    <location>
        <begin position="1"/>
        <end position="19"/>
    </location>
</feature>
<feature type="domain" description="GPR180-like N-terminal" evidence="3">
    <location>
        <begin position="25"/>
        <end position="148"/>
    </location>
</feature>
<dbReference type="Proteomes" id="UP000198287">
    <property type="component" value="Unassembled WGS sequence"/>
</dbReference>
<dbReference type="PANTHER" id="PTHR23252">
    <property type="entry name" value="INTIMAL THICKNESS RECEPTOR-RELATED"/>
    <property type="match status" value="1"/>
</dbReference>
<evidence type="ECO:0000256" key="1">
    <source>
        <dbReference type="SAM" id="Phobius"/>
    </source>
</evidence>
<evidence type="ECO:0000313" key="5">
    <source>
        <dbReference type="Proteomes" id="UP000198287"/>
    </source>
</evidence>